<dbReference type="Proteomes" id="UP001177744">
    <property type="component" value="Unassembled WGS sequence"/>
</dbReference>
<feature type="compositionally biased region" description="Low complexity" evidence="1">
    <location>
        <begin position="1"/>
        <end position="32"/>
    </location>
</feature>
<accession>A0AA40HPR3</accession>
<reference evidence="2" key="1">
    <citation type="submission" date="2023-06" db="EMBL/GenBank/DDBJ databases">
        <title>Reference genome for the Northern bat (Eptesicus nilssonii), a most northern bat species.</title>
        <authorList>
            <person name="Laine V.N."/>
            <person name="Pulliainen A.T."/>
            <person name="Lilley T.M."/>
        </authorList>
    </citation>
    <scope>NUCLEOTIDE SEQUENCE</scope>
    <source>
        <strain evidence="2">BLF_Eptnil</strain>
        <tissue evidence="2">Kidney</tissue>
    </source>
</reference>
<evidence type="ECO:0000313" key="2">
    <source>
        <dbReference type="EMBL" id="KAK1334611.1"/>
    </source>
</evidence>
<evidence type="ECO:0000256" key="1">
    <source>
        <dbReference type="SAM" id="MobiDB-lite"/>
    </source>
</evidence>
<comment type="caution">
    <text evidence="2">The sequence shown here is derived from an EMBL/GenBank/DDBJ whole genome shotgun (WGS) entry which is preliminary data.</text>
</comment>
<sequence>MSISSGHAAHSSSSICSPGGSEEPGPLPVQKKTPPPKPPRLHRKLTICMCILEHNAHAKQTWQEDMELKEAQPTAPAQESEKPPAATPSIHSEEQMQGQTWLLLQTWRCFDIQRSPDTGEDPDAAPDLEACPPPAVVPLPAAAAPSAAPEQSAGLDSLFLPTEGPPPLP</sequence>
<dbReference type="EMBL" id="JAULJE010000015">
    <property type="protein sequence ID" value="KAK1334611.1"/>
    <property type="molecule type" value="Genomic_DNA"/>
</dbReference>
<organism evidence="2 3">
    <name type="scientific">Cnephaeus nilssonii</name>
    <name type="common">Northern bat</name>
    <name type="synonym">Eptesicus nilssonii</name>
    <dbReference type="NCBI Taxonomy" id="3371016"/>
    <lineage>
        <taxon>Eukaryota</taxon>
        <taxon>Metazoa</taxon>
        <taxon>Chordata</taxon>
        <taxon>Craniata</taxon>
        <taxon>Vertebrata</taxon>
        <taxon>Euteleostomi</taxon>
        <taxon>Mammalia</taxon>
        <taxon>Eutheria</taxon>
        <taxon>Laurasiatheria</taxon>
        <taxon>Chiroptera</taxon>
        <taxon>Yangochiroptera</taxon>
        <taxon>Vespertilionidae</taxon>
        <taxon>Cnephaeus</taxon>
    </lineage>
</organism>
<gene>
    <name evidence="2" type="ORF">QTO34_005618</name>
</gene>
<feature type="region of interest" description="Disordered" evidence="1">
    <location>
        <begin position="61"/>
        <end position="98"/>
    </location>
</feature>
<feature type="region of interest" description="Disordered" evidence="1">
    <location>
        <begin position="113"/>
        <end position="169"/>
    </location>
</feature>
<keyword evidence="3" id="KW-1185">Reference proteome</keyword>
<feature type="compositionally biased region" description="Low complexity" evidence="1">
    <location>
        <begin position="138"/>
        <end position="153"/>
    </location>
</feature>
<proteinExistence type="predicted"/>
<dbReference type="AlphaFoldDB" id="A0AA40HPR3"/>
<feature type="region of interest" description="Disordered" evidence="1">
    <location>
        <begin position="1"/>
        <end position="40"/>
    </location>
</feature>
<evidence type="ECO:0000313" key="3">
    <source>
        <dbReference type="Proteomes" id="UP001177744"/>
    </source>
</evidence>
<name>A0AA40HPR3_CNENI</name>
<feature type="non-terminal residue" evidence="2">
    <location>
        <position position="169"/>
    </location>
</feature>
<protein>
    <submittedName>
        <fullName evidence="2">Uncharacterized protein</fullName>
    </submittedName>
</protein>